<dbReference type="Gene3D" id="3.40.1090.10">
    <property type="entry name" value="Cytosolic phospholipase A2 catalytic domain"/>
    <property type="match status" value="2"/>
</dbReference>
<feature type="domain" description="PNPLA" evidence="5">
    <location>
        <begin position="22"/>
        <end position="194"/>
    </location>
</feature>
<keyword evidence="1 4" id="KW-0378">Hydrolase</keyword>
<dbReference type="EMBL" id="CP032405">
    <property type="protein sequence ID" value="QRF52023.1"/>
    <property type="molecule type" value="Genomic_DNA"/>
</dbReference>
<evidence type="ECO:0000259" key="5">
    <source>
        <dbReference type="PROSITE" id="PS51635"/>
    </source>
</evidence>
<accession>A0ABX7EXQ9</accession>
<dbReference type="PROSITE" id="PS51635">
    <property type="entry name" value="PNPLA"/>
    <property type="match status" value="1"/>
</dbReference>
<dbReference type="Proteomes" id="UP000596351">
    <property type="component" value="Chromosome"/>
</dbReference>
<organism evidence="6 7">
    <name type="scientific">Rhizobium rosettiformans</name>
    <dbReference type="NCBI Taxonomy" id="1368430"/>
    <lineage>
        <taxon>Bacteria</taxon>
        <taxon>Pseudomonadati</taxon>
        <taxon>Pseudomonadota</taxon>
        <taxon>Alphaproteobacteria</taxon>
        <taxon>Hyphomicrobiales</taxon>
        <taxon>Rhizobiaceae</taxon>
        <taxon>Rhizobium/Agrobacterium group</taxon>
        <taxon>Rhizobium</taxon>
    </lineage>
</organism>
<keyword evidence="2 4" id="KW-0442">Lipid degradation</keyword>
<evidence type="ECO:0000256" key="2">
    <source>
        <dbReference type="ARBA" id="ARBA00022963"/>
    </source>
</evidence>
<reference evidence="6 7" key="1">
    <citation type="submission" date="2018-09" db="EMBL/GenBank/DDBJ databases">
        <title>Rhizobium sp. MAE2-X.</title>
        <authorList>
            <person name="Lee Y."/>
            <person name="Jeon C.O."/>
        </authorList>
    </citation>
    <scope>NUCLEOTIDE SEQUENCE [LARGE SCALE GENOMIC DNA]</scope>
    <source>
        <strain evidence="6 7">MAE2-X</strain>
    </source>
</reference>
<feature type="active site" description="Nucleophile" evidence="4">
    <location>
        <position position="55"/>
    </location>
</feature>
<name>A0ABX7EXQ9_9HYPH</name>
<dbReference type="SUPFAM" id="SSF52151">
    <property type="entry name" value="FabD/lysophospholipase-like"/>
    <property type="match status" value="1"/>
</dbReference>
<feature type="active site" description="Proton acceptor" evidence="4">
    <location>
        <position position="181"/>
    </location>
</feature>
<evidence type="ECO:0000256" key="1">
    <source>
        <dbReference type="ARBA" id="ARBA00022801"/>
    </source>
</evidence>
<dbReference type="RefSeq" id="WP_203013199.1">
    <property type="nucleotide sequence ID" value="NZ_CP032405.1"/>
</dbReference>
<keyword evidence="7" id="KW-1185">Reference proteome</keyword>
<dbReference type="InterPro" id="IPR016035">
    <property type="entry name" value="Acyl_Trfase/lysoPLipase"/>
</dbReference>
<evidence type="ECO:0000313" key="6">
    <source>
        <dbReference type="EMBL" id="QRF52023.1"/>
    </source>
</evidence>
<evidence type="ECO:0000313" key="7">
    <source>
        <dbReference type="Proteomes" id="UP000596351"/>
    </source>
</evidence>
<dbReference type="Pfam" id="PF01734">
    <property type="entry name" value="Patatin"/>
    <property type="match status" value="1"/>
</dbReference>
<sequence>MDLVAETPIPSEAVKADPTIGLALGAGGARGFAHIPVLEVFDELGIKPALIAGSSMGAILGAGYAAGMSGRDIRDYTLQLADNRGLVLNRFWGLRPASIRALGGVRLGQFNLPRLLRAFLPPEIPESFADLRLPLTVIATDYYGQCELVRSEGDLYEALSASAAIPALFAPVTIDGRLMIDGGIFNPVPYDHLVGKVDIMIAVDVIGAPEGDGSLVPNRIDSLFGASQLMMQSHIALKMKICQPDIYLRPEVNSYKVLDFFKARQILDLCDRLKEPLKRDLSARMEDFIRR</sequence>
<evidence type="ECO:0000256" key="3">
    <source>
        <dbReference type="ARBA" id="ARBA00023098"/>
    </source>
</evidence>
<dbReference type="InterPro" id="IPR002641">
    <property type="entry name" value="PNPLA_dom"/>
</dbReference>
<protein>
    <submittedName>
        <fullName evidence="6">Patatin-like phospholipase family protein</fullName>
    </submittedName>
</protein>
<dbReference type="PANTHER" id="PTHR14226:SF76">
    <property type="entry name" value="NTE FAMILY PROTEIN RSSA"/>
    <property type="match status" value="1"/>
</dbReference>
<gene>
    <name evidence="6" type="ORF">D4A92_11520</name>
</gene>
<feature type="short sequence motif" description="GXSXG" evidence="4">
    <location>
        <begin position="53"/>
        <end position="57"/>
    </location>
</feature>
<feature type="short sequence motif" description="DGA/G" evidence="4">
    <location>
        <begin position="181"/>
        <end position="183"/>
    </location>
</feature>
<dbReference type="PANTHER" id="PTHR14226">
    <property type="entry name" value="NEUROPATHY TARGET ESTERASE/SWISS CHEESE D.MELANOGASTER"/>
    <property type="match status" value="1"/>
</dbReference>
<evidence type="ECO:0000256" key="4">
    <source>
        <dbReference type="PROSITE-ProRule" id="PRU01161"/>
    </source>
</evidence>
<comment type="caution">
    <text evidence="4">Lacks conserved residue(s) required for the propagation of feature annotation.</text>
</comment>
<keyword evidence="3 4" id="KW-0443">Lipid metabolism</keyword>
<proteinExistence type="predicted"/>
<dbReference type="InterPro" id="IPR050301">
    <property type="entry name" value="NTE"/>
</dbReference>